<proteinExistence type="predicted"/>
<protein>
    <submittedName>
        <fullName evidence="1">Uncharacterized protein</fullName>
    </submittedName>
</protein>
<dbReference type="AlphaFoldDB" id="A0A2C9WLJ1"/>
<gene>
    <name evidence="1" type="ORF">MANES_01G084400</name>
</gene>
<dbReference type="EMBL" id="CM004387">
    <property type="protein sequence ID" value="OAY60085.1"/>
    <property type="molecule type" value="Genomic_DNA"/>
</dbReference>
<sequence>MASFSSAPLSPIIVWINISYYLPSRNKLIVVLSLSSKVAWFLIGKPTQVELTYDSFIVKHPR</sequence>
<reference evidence="1" key="1">
    <citation type="submission" date="2016-02" db="EMBL/GenBank/DDBJ databases">
        <title>WGS assembly of Manihot esculenta.</title>
        <authorList>
            <person name="Bredeson J.V."/>
            <person name="Prochnik S.E."/>
            <person name="Lyons J.B."/>
            <person name="Schmutz J."/>
            <person name="Grimwood J."/>
            <person name="Vrebalov J."/>
            <person name="Bart R.S."/>
            <person name="Amuge T."/>
            <person name="Ferguson M.E."/>
            <person name="Green R."/>
            <person name="Putnam N."/>
            <person name="Stites J."/>
            <person name="Rounsley S."/>
            <person name="Rokhsar D.S."/>
        </authorList>
    </citation>
    <scope>NUCLEOTIDE SEQUENCE [LARGE SCALE GENOMIC DNA]</scope>
    <source>
        <tissue evidence="1">Leaf</tissue>
    </source>
</reference>
<organism evidence="1">
    <name type="scientific">Manihot esculenta</name>
    <name type="common">Cassava</name>
    <name type="synonym">Jatropha manihot</name>
    <dbReference type="NCBI Taxonomy" id="3983"/>
    <lineage>
        <taxon>Eukaryota</taxon>
        <taxon>Viridiplantae</taxon>
        <taxon>Streptophyta</taxon>
        <taxon>Embryophyta</taxon>
        <taxon>Tracheophyta</taxon>
        <taxon>Spermatophyta</taxon>
        <taxon>Magnoliopsida</taxon>
        <taxon>eudicotyledons</taxon>
        <taxon>Gunneridae</taxon>
        <taxon>Pentapetalae</taxon>
        <taxon>rosids</taxon>
        <taxon>fabids</taxon>
        <taxon>Malpighiales</taxon>
        <taxon>Euphorbiaceae</taxon>
        <taxon>Crotonoideae</taxon>
        <taxon>Manihoteae</taxon>
        <taxon>Manihot</taxon>
    </lineage>
</organism>
<evidence type="ECO:0000313" key="1">
    <source>
        <dbReference type="EMBL" id="OAY60085.1"/>
    </source>
</evidence>
<name>A0A2C9WLJ1_MANES</name>
<accession>A0A2C9WLJ1</accession>